<protein>
    <recommendedName>
        <fullName evidence="3">HTH cro/C1-type domain-containing protein</fullName>
    </recommendedName>
</protein>
<dbReference type="AlphaFoldDB" id="A0A2I9D8V1"/>
<reference evidence="2" key="1">
    <citation type="submission" date="2018-01" db="EMBL/GenBank/DDBJ databases">
        <title>Draft Genome Sequence of the Radioresistant Bacterium Deinococcus aerius TR0125, Isolated from the Higher Atmosphere above Japan.</title>
        <authorList>
            <person name="Satoh K."/>
            <person name="Arai H."/>
            <person name="Sanzen T."/>
            <person name="Kawaguchi Y."/>
            <person name="Hayashi H."/>
            <person name="Yokobori S."/>
            <person name="Yamagishi A."/>
            <person name="Oono Y."/>
            <person name="Narumi I."/>
        </authorList>
    </citation>
    <scope>NUCLEOTIDE SEQUENCE [LARGE SCALE GENOMIC DNA]</scope>
    <source>
        <strain evidence="2">TR0125</strain>
    </source>
</reference>
<gene>
    <name evidence="1" type="ORF">DAERI_130106</name>
</gene>
<comment type="caution">
    <text evidence="1">The sequence shown here is derived from an EMBL/GenBank/DDBJ whole genome shotgun (WGS) entry which is preliminary data.</text>
</comment>
<evidence type="ECO:0008006" key="3">
    <source>
        <dbReference type="Google" id="ProtNLM"/>
    </source>
</evidence>
<dbReference type="GO" id="GO:0003677">
    <property type="term" value="F:DNA binding"/>
    <property type="evidence" value="ECO:0007669"/>
    <property type="project" value="InterPro"/>
</dbReference>
<keyword evidence="2" id="KW-1185">Reference proteome</keyword>
<evidence type="ECO:0000313" key="2">
    <source>
        <dbReference type="Proteomes" id="UP000236569"/>
    </source>
</evidence>
<proteinExistence type="predicted"/>
<dbReference type="InterPro" id="IPR010982">
    <property type="entry name" value="Lambda_DNA-bd_dom_sf"/>
</dbReference>
<name>A0A2I9D8V1_9DEIO</name>
<accession>A0A2I9D8V1</accession>
<evidence type="ECO:0000313" key="1">
    <source>
        <dbReference type="EMBL" id="GBF07276.1"/>
    </source>
</evidence>
<dbReference type="RefSeq" id="WP_103130599.1">
    <property type="nucleotide sequence ID" value="NZ_BFAG01000013.1"/>
</dbReference>
<sequence length="70" mass="7827">MDSPAHAPTFPHAHALRSRRLLLGIPLTELARAASLDPHVLEAVERGEYDLRSLHALARRVLSRRLDLSL</sequence>
<organism evidence="1 2">
    <name type="scientific">Deinococcus aerius</name>
    <dbReference type="NCBI Taxonomy" id="200253"/>
    <lineage>
        <taxon>Bacteria</taxon>
        <taxon>Thermotogati</taxon>
        <taxon>Deinococcota</taxon>
        <taxon>Deinococci</taxon>
        <taxon>Deinococcales</taxon>
        <taxon>Deinococcaceae</taxon>
        <taxon>Deinococcus</taxon>
    </lineage>
</organism>
<dbReference type="EMBL" id="BFAG01000013">
    <property type="protein sequence ID" value="GBF07276.1"/>
    <property type="molecule type" value="Genomic_DNA"/>
</dbReference>
<dbReference type="Proteomes" id="UP000236569">
    <property type="component" value="Unassembled WGS sequence"/>
</dbReference>
<dbReference type="SUPFAM" id="SSF47413">
    <property type="entry name" value="lambda repressor-like DNA-binding domains"/>
    <property type="match status" value="1"/>
</dbReference>